<evidence type="ECO:0000256" key="2">
    <source>
        <dbReference type="ARBA" id="ARBA00022448"/>
    </source>
</evidence>
<feature type="domain" description="TonB-dependent receptor plug" evidence="8">
    <location>
        <begin position="118"/>
        <end position="224"/>
    </location>
</feature>
<evidence type="ECO:0000256" key="1">
    <source>
        <dbReference type="ARBA" id="ARBA00004571"/>
    </source>
</evidence>
<evidence type="ECO:0000256" key="4">
    <source>
        <dbReference type="ARBA" id="ARBA00022692"/>
    </source>
</evidence>
<dbReference type="Pfam" id="PF13715">
    <property type="entry name" value="CarbopepD_reg_2"/>
    <property type="match status" value="1"/>
</dbReference>
<evidence type="ECO:0000313" key="10">
    <source>
        <dbReference type="EMBL" id="SHL44541.1"/>
    </source>
</evidence>
<sequence>MNSILLKKLLVPFVFFFSLIATGQQEIKGRVVDAEGVPLPGTSVLVKGTSNGVAADFDGYYAINASQGQTLVFSYVGFVPKEIIVGTRSQIDVALAMDTQVLDDVVVIGYGKQSRNLVSSAVSKVKVEQVESNPSANPIQALQGKVAGLSILPSSGQPGEEAQVFIRGGTQVSGTSSANRPLYIIDGVFRDNMNGLNPHDIESIQVLKDAAATAIYGARAANGIILVTTKSGERNGKGTVSINYRSGIAQQLNRYPWTSAEDYIRVSRIAAAKGINLENPGDRLSNTNFGYSVQTVNNRGDYGFNRNTLAFLDNVIGVEGQAYVADLLENQGYGTMKDPVTGRTMIFKDNNYDDLIFTTAQLQDFNVRFSQGSENGNMNISLGYLKQDGTFLGTGFDRITGLYNGNYDLSDRLSANAGVNFSFQQNTEVQNANNSINRSSRLPHTVRIWNDDGTPALGETTSSPRNRYHELYYQDAEQKTYYYTLNFGLDWNIWDNLHFKPSVSFFRDDYNFNFFERASPEIPGRRAERSEVANNQLLLNGIFTYDRSFGNHNLDLLWGMNYTKNRRESINGSGSNGATDIIETLNASATDMERVSSSIVENKLLSNFGRISYDFNGKYLASASYRIDGASQFAEDNRFAFFPAFSLGWNIHQESFWKSKTLSRLKLRGSWGQAGSLSGLTISDTQGEFSTRLYGFQGGALLTQLPNTALKWETTTSTDIGLDMALFDNRINLLLDVYEKITDDRLIDRPMPQQTGFSSIRDNVGSIRNKGIEVEIGADIIKGEDFQWHTDFNFAFNRTTVVKLPENGRDKNRINYGLVYNENGDLMEVGGLAEGERPYGIWAFDMIGVYATDEEAANAPEDLLVSGSKFGDPKNGGDAIWRDVNNDGVIDNYDMVFVGFATPDKLGGMANTFTYKGLQLRFSMDYAFGHVINNGWRARANANARNNVMTTKDVLRDDFWKEQGDIAVFPRYDNASDFDNGYRNHLRPWESNGNLTPSSSGGSASTLYYHRGDFIAFRELWLGYQFPESAGLDKFGISNLDVSISANNLGYWTKYSGLTPEVFDGLDEGIYPRPFQLIIGLNVSF</sequence>
<dbReference type="Proteomes" id="UP000198940">
    <property type="component" value="Unassembled WGS sequence"/>
</dbReference>
<dbReference type="InterPro" id="IPR037066">
    <property type="entry name" value="Plug_dom_sf"/>
</dbReference>
<protein>
    <submittedName>
        <fullName evidence="10">TonB-linked outer membrane protein, SusC/RagA family</fullName>
    </submittedName>
</protein>
<gene>
    <name evidence="9" type="ORF">SAMN04487891_109120</name>
    <name evidence="10" type="ORF">SAMN05216293_3491</name>
</gene>
<evidence type="ECO:0000256" key="6">
    <source>
        <dbReference type="ARBA" id="ARBA00023237"/>
    </source>
</evidence>
<dbReference type="Gene3D" id="2.40.170.20">
    <property type="entry name" value="TonB-dependent receptor, beta-barrel domain"/>
    <property type="match status" value="1"/>
</dbReference>
<comment type="caution">
    <text evidence="10">The sequence shown here is derived from an EMBL/GenBank/DDBJ whole genome shotgun (WGS) entry which is preliminary data.</text>
</comment>
<proteinExistence type="inferred from homology"/>
<organism evidence="10 11">
    <name type="scientific">Flagellimonas taeanensis</name>
    <dbReference type="NCBI Taxonomy" id="1005926"/>
    <lineage>
        <taxon>Bacteria</taxon>
        <taxon>Pseudomonadati</taxon>
        <taxon>Bacteroidota</taxon>
        <taxon>Flavobacteriia</taxon>
        <taxon>Flavobacteriales</taxon>
        <taxon>Flavobacteriaceae</taxon>
        <taxon>Flagellimonas</taxon>
    </lineage>
</organism>
<dbReference type="NCBIfam" id="TIGR04057">
    <property type="entry name" value="SusC_RagA_signa"/>
    <property type="match status" value="1"/>
</dbReference>
<dbReference type="Gene3D" id="2.170.130.10">
    <property type="entry name" value="TonB-dependent receptor, plug domain"/>
    <property type="match status" value="1"/>
</dbReference>
<dbReference type="InterPro" id="IPR039426">
    <property type="entry name" value="TonB-dep_rcpt-like"/>
</dbReference>
<dbReference type="NCBIfam" id="TIGR04056">
    <property type="entry name" value="OMP_RagA_SusC"/>
    <property type="match status" value="1"/>
</dbReference>
<dbReference type="InterPro" id="IPR023996">
    <property type="entry name" value="TonB-dep_OMP_SusC/RagA"/>
</dbReference>
<dbReference type="EMBL" id="FRAT01000010">
    <property type="protein sequence ID" value="SHL44541.1"/>
    <property type="molecule type" value="Genomic_DNA"/>
</dbReference>
<evidence type="ECO:0000313" key="9">
    <source>
        <dbReference type="EMBL" id="SFC35043.1"/>
    </source>
</evidence>
<keyword evidence="4 7" id="KW-0812">Transmembrane</keyword>
<dbReference type="AlphaFoldDB" id="A0A1M7AP74"/>
<evidence type="ECO:0000256" key="7">
    <source>
        <dbReference type="PROSITE-ProRule" id="PRU01360"/>
    </source>
</evidence>
<keyword evidence="12" id="KW-1185">Reference proteome</keyword>
<dbReference type="SUPFAM" id="SSF56935">
    <property type="entry name" value="Porins"/>
    <property type="match status" value="1"/>
</dbReference>
<comment type="subcellular location">
    <subcellularLocation>
        <location evidence="1 7">Cell outer membrane</location>
        <topology evidence="1 7">Multi-pass membrane protein</topology>
    </subcellularLocation>
</comment>
<dbReference type="SUPFAM" id="SSF49464">
    <property type="entry name" value="Carboxypeptidase regulatory domain-like"/>
    <property type="match status" value="1"/>
</dbReference>
<dbReference type="InterPro" id="IPR023997">
    <property type="entry name" value="TonB-dep_OMP_SusC/RagA_CS"/>
</dbReference>
<dbReference type="EMBL" id="FOKU01000009">
    <property type="protein sequence ID" value="SFC35043.1"/>
    <property type="molecule type" value="Genomic_DNA"/>
</dbReference>
<dbReference type="InterPro" id="IPR008969">
    <property type="entry name" value="CarboxyPept-like_regulatory"/>
</dbReference>
<name>A0A1M7AP74_9FLAO</name>
<comment type="similarity">
    <text evidence="7">Belongs to the TonB-dependent receptor family.</text>
</comment>
<keyword evidence="2 7" id="KW-0813">Transport</keyword>
<accession>A0A1M7AP74</accession>
<dbReference type="GO" id="GO:0009279">
    <property type="term" value="C:cell outer membrane"/>
    <property type="evidence" value="ECO:0007669"/>
    <property type="project" value="UniProtKB-SubCell"/>
</dbReference>
<dbReference type="InterPro" id="IPR012910">
    <property type="entry name" value="Plug_dom"/>
</dbReference>
<keyword evidence="5 7" id="KW-0472">Membrane</keyword>
<dbReference type="Gene3D" id="2.60.40.1120">
    <property type="entry name" value="Carboxypeptidase-like, regulatory domain"/>
    <property type="match status" value="1"/>
</dbReference>
<dbReference type="Proteomes" id="UP000184031">
    <property type="component" value="Unassembled WGS sequence"/>
</dbReference>
<dbReference type="STRING" id="1055723.SAMN05216293_3491"/>
<dbReference type="RefSeq" id="WP_072882176.1">
    <property type="nucleotide sequence ID" value="NZ_FOKU01000009.1"/>
</dbReference>
<dbReference type="InterPro" id="IPR036942">
    <property type="entry name" value="Beta-barrel_TonB_sf"/>
</dbReference>
<evidence type="ECO:0000313" key="11">
    <source>
        <dbReference type="Proteomes" id="UP000184031"/>
    </source>
</evidence>
<evidence type="ECO:0000259" key="8">
    <source>
        <dbReference type="Pfam" id="PF07715"/>
    </source>
</evidence>
<dbReference type="OrthoDB" id="9768177at2"/>
<keyword evidence="3 7" id="KW-1134">Transmembrane beta strand</keyword>
<dbReference type="Pfam" id="PF07715">
    <property type="entry name" value="Plug"/>
    <property type="match status" value="1"/>
</dbReference>
<keyword evidence="6 7" id="KW-0998">Cell outer membrane</keyword>
<evidence type="ECO:0000313" key="12">
    <source>
        <dbReference type="Proteomes" id="UP000198940"/>
    </source>
</evidence>
<dbReference type="PROSITE" id="PS52016">
    <property type="entry name" value="TONB_DEPENDENT_REC_3"/>
    <property type="match status" value="1"/>
</dbReference>
<reference evidence="10 11" key="1">
    <citation type="submission" date="2016-11" db="EMBL/GenBank/DDBJ databases">
        <authorList>
            <person name="Varghese N."/>
            <person name="Submissions S."/>
        </authorList>
    </citation>
    <scope>NUCLEOTIDE SEQUENCE [LARGE SCALE GENOMIC DNA]</scope>
    <source>
        <strain evidence="10 11">CGMCC 1.12174</strain>
        <strain evidence="9 12">DSM 26351</strain>
    </source>
</reference>
<evidence type="ECO:0000256" key="3">
    <source>
        <dbReference type="ARBA" id="ARBA00022452"/>
    </source>
</evidence>
<evidence type="ECO:0000256" key="5">
    <source>
        <dbReference type="ARBA" id="ARBA00023136"/>
    </source>
</evidence>